<dbReference type="PANTHER" id="PTHR43684">
    <property type="match status" value="1"/>
</dbReference>
<dbReference type="Proteomes" id="UP001165065">
    <property type="component" value="Unassembled WGS sequence"/>
</dbReference>
<keyword evidence="3" id="KW-0413">Isomerase</keyword>
<evidence type="ECO:0000313" key="5">
    <source>
        <dbReference type="Proteomes" id="UP001165065"/>
    </source>
</evidence>
<dbReference type="InterPro" id="IPR001753">
    <property type="entry name" value="Enoyl-CoA_hydra/iso"/>
</dbReference>
<evidence type="ECO:0000256" key="3">
    <source>
        <dbReference type="ARBA" id="ARBA00023235"/>
    </source>
</evidence>
<gene>
    <name evidence="4" type="ORF">TrCOL_g11103</name>
</gene>
<proteinExistence type="predicted"/>
<keyword evidence="5" id="KW-1185">Reference proteome</keyword>
<dbReference type="OrthoDB" id="409763at2759"/>
<dbReference type="PANTHER" id="PTHR43684:SF1">
    <property type="entry name" value="ENOYL-COA DELTA ISOMERASE 2"/>
    <property type="match status" value="1"/>
</dbReference>
<comment type="subcellular location">
    <subcellularLocation>
        <location evidence="1">Peroxisome</location>
    </subcellularLocation>
</comment>
<dbReference type="SUPFAM" id="SSF52096">
    <property type="entry name" value="ClpP/crotonase"/>
    <property type="match status" value="1"/>
</dbReference>
<dbReference type="Pfam" id="PF00378">
    <property type="entry name" value="ECH_1"/>
    <property type="match status" value="1"/>
</dbReference>
<evidence type="ECO:0008006" key="6">
    <source>
        <dbReference type="Google" id="ProtNLM"/>
    </source>
</evidence>
<evidence type="ECO:0000313" key="4">
    <source>
        <dbReference type="EMBL" id="GMI46588.1"/>
    </source>
</evidence>
<dbReference type="CDD" id="cd06558">
    <property type="entry name" value="crotonase-like"/>
    <property type="match status" value="1"/>
</dbReference>
<dbReference type="EMBL" id="BRYA01000305">
    <property type="protein sequence ID" value="GMI46588.1"/>
    <property type="molecule type" value="Genomic_DNA"/>
</dbReference>
<dbReference type="InterPro" id="IPR029045">
    <property type="entry name" value="ClpP/crotonase-like_dom_sf"/>
</dbReference>
<evidence type="ECO:0000256" key="1">
    <source>
        <dbReference type="ARBA" id="ARBA00004275"/>
    </source>
</evidence>
<dbReference type="AlphaFoldDB" id="A0A9W7LE26"/>
<dbReference type="GO" id="GO:0004165">
    <property type="term" value="F:delta(3)-delta(2)-enoyl-CoA isomerase activity"/>
    <property type="evidence" value="ECO:0007669"/>
    <property type="project" value="UniProtKB-ARBA"/>
</dbReference>
<reference evidence="5" key="1">
    <citation type="journal article" date="2023" name="Commun. Biol.">
        <title>Genome analysis of Parmales, the sister group of diatoms, reveals the evolutionary specialization of diatoms from phago-mixotrophs to photoautotrophs.</title>
        <authorList>
            <person name="Ban H."/>
            <person name="Sato S."/>
            <person name="Yoshikawa S."/>
            <person name="Yamada K."/>
            <person name="Nakamura Y."/>
            <person name="Ichinomiya M."/>
            <person name="Sato N."/>
            <person name="Blanc-Mathieu R."/>
            <person name="Endo H."/>
            <person name="Kuwata A."/>
            <person name="Ogata H."/>
        </authorList>
    </citation>
    <scope>NUCLEOTIDE SEQUENCE [LARGE SCALE GENOMIC DNA]</scope>
</reference>
<name>A0A9W7LE26_9STRA</name>
<comment type="caution">
    <text evidence="4">The sequence shown here is derived from an EMBL/GenBank/DDBJ whole genome shotgun (WGS) entry which is preliminary data.</text>
</comment>
<dbReference type="InterPro" id="IPR051053">
    <property type="entry name" value="ECH/Chromodomain_protein"/>
</dbReference>
<accession>A0A9W7LE26</accession>
<dbReference type="Gene3D" id="3.90.226.10">
    <property type="entry name" value="2-enoyl-CoA Hydratase, Chain A, domain 1"/>
    <property type="match status" value="1"/>
</dbReference>
<organism evidence="4 5">
    <name type="scientific">Triparma columacea</name>
    <dbReference type="NCBI Taxonomy" id="722753"/>
    <lineage>
        <taxon>Eukaryota</taxon>
        <taxon>Sar</taxon>
        <taxon>Stramenopiles</taxon>
        <taxon>Ochrophyta</taxon>
        <taxon>Bolidophyceae</taxon>
        <taxon>Parmales</taxon>
        <taxon>Triparmaceae</taxon>
        <taxon>Triparma</taxon>
    </lineage>
</organism>
<keyword evidence="2" id="KW-0576">Peroxisome</keyword>
<protein>
    <recommendedName>
        <fullName evidence="6">Enoyl-CoA hydratase</fullName>
    </recommendedName>
</protein>
<dbReference type="GO" id="GO:0005777">
    <property type="term" value="C:peroxisome"/>
    <property type="evidence" value="ECO:0007669"/>
    <property type="project" value="UniProtKB-SubCell"/>
</dbReference>
<evidence type="ECO:0000256" key="2">
    <source>
        <dbReference type="ARBA" id="ARBA00023140"/>
    </source>
</evidence>
<sequence length="301" mass="32538">MIPSRQIVLRGCRGLSTVAKEPLVVTSTTNGVTTLRMNNPKKLNGWTEPMLLTLFDAFQAAENDPETKVVVLTGTGKYYCAGVDLSGTIKPMHPAELHNMIKTSNQKVFDTFLKFPKPIIAAVNGPAIGASVTTTTLCDHTIAGESATFLTPFARLGVPPEGCSSVHFEFLMGKEGDRMLGKEAFTPTGAEAAKIGLIKEVVPDDELLSRAQDLGESWVADSDKMSQGRSHMGYTDTDKLVKVNEKESEDLADAFLSAKFLSAQAAFLGSKGKTIPSLVFKVLVATRPLWSNLYTSYSSKR</sequence>